<protein>
    <submittedName>
        <fullName evidence="2">SED5-binding protein 2</fullName>
    </submittedName>
</protein>
<sequence length="112" mass="12947">MRCRYCPSVCLLPLLLNSDSEQISLWHQWLVSSYQTKTLHRLKIEQSLSLLSRLLQSSTCNRFRVLQALSRQAALSDKMDVFAHVELDCMIYARTRKLVDTSVALPTHKLAR</sequence>
<gene>
    <name evidence="2" type="primary">SFB2_1</name>
    <name evidence="1" type="synonym">SFB2_0</name>
    <name evidence="2" type="ORF">CM83_42535</name>
    <name evidence="1" type="ORF">CM83_42544</name>
</gene>
<dbReference type="EMBL" id="GBHO01042772">
    <property type="protein sequence ID" value="JAG00832.1"/>
    <property type="molecule type" value="Transcribed_RNA"/>
</dbReference>
<reference evidence="2" key="2">
    <citation type="submission" date="2014-07" db="EMBL/GenBank/DDBJ databases">
        <authorList>
            <person name="Hull J."/>
        </authorList>
    </citation>
    <scope>NUCLEOTIDE SEQUENCE</scope>
</reference>
<accession>A0A0A9YLG8</accession>
<evidence type="ECO:0000313" key="2">
    <source>
        <dbReference type="EMBL" id="JAG33912.1"/>
    </source>
</evidence>
<reference evidence="2" key="1">
    <citation type="journal article" date="2014" name="PLoS ONE">
        <title>Transcriptome-Based Identification of ABC Transporters in the Western Tarnished Plant Bug Lygus hesperus.</title>
        <authorList>
            <person name="Hull J.J."/>
            <person name="Chaney K."/>
            <person name="Geib S.M."/>
            <person name="Fabrick J.A."/>
            <person name="Brent C.S."/>
            <person name="Walsh D."/>
            <person name="Lavine L.C."/>
        </authorList>
    </citation>
    <scope>NUCLEOTIDE SEQUENCE</scope>
</reference>
<dbReference type="EMBL" id="GBHO01009692">
    <property type="protein sequence ID" value="JAG33912.1"/>
    <property type="molecule type" value="Transcribed_RNA"/>
</dbReference>
<proteinExistence type="predicted"/>
<evidence type="ECO:0000313" key="1">
    <source>
        <dbReference type="EMBL" id="JAG00832.1"/>
    </source>
</evidence>
<name>A0A0A9YLG8_LYGHE</name>
<dbReference type="AlphaFoldDB" id="A0A0A9YLG8"/>
<organism evidence="2">
    <name type="scientific">Lygus hesperus</name>
    <name type="common">Western plant bug</name>
    <dbReference type="NCBI Taxonomy" id="30085"/>
    <lineage>
        <taxon>Eukaryota</taxon>
        <taxon>Metazoa</taxon>
        <taxon>Ecdysozoa</taxon>
        <taxon>Arthropoda</taxon>
        <taxon>Hexapoda</taxon>
        <taxon>Insecta</taxon>
        <taxon>Pterygota</taxon>
        <taxon>Neoptera</taxon>
        <taxon>Paraneoptera</taxon>
        <taxon>Hemiptera</taxon>
        <taxon>Heteroptera</taxon>
        <taxon>Panheteroptera</taxon>
        <taxon>Cimicomorpha</taxon>
        <taxon>Miridae</taxon>
        <taxon>Mirini</taxon>
        <taxon>Lygus</taxon>
    </lineage>
</organism>